<protein>
    <submittedName>
        <fullName evidence="1">Uncharacterized protein</fullName>
    </submittedName>
</protein>
<organism evidence="1 2">
    <name type="scientific">Hallella bergensis DSM 17361</name>
    <dbReference type="NCBI Taxonomy" id="585502"/>
    <lineage>
        <taxon>Bacteria</taxon>
        <taxon>Pseudomonadati</taxon>
        <taxon>Bacteroidota</taxon>
        <taxon>Bacteroidia</taxon>
        <taxon>Bacteroidales</taxon>
        <taxon>Prevotellaceae</taxon>
        <taxon>Hallella</taxon>
    </lineage>
</organism>
<dbReference type="Proteomes" id="UP000003160">
    <property type="component" value="Unassembled WGS sequence"/>
</dbReference>
<reference evidence="1 2" key="1">
    <citation type="submission" date="2009-10" db="EMBL/GenBank/DDBJ databases">
        <authorList>
            <person name="Qin X."/>
            <person name="Bachman B."/>
            <person name="Battles P."/>
            <person name="Bell A."/>
            <person name="Bess C."/>
            <person name="Bickham C."/>
            <person name="Chaboub L."/>
            <person name="Chen D."/>
            <person name="Coyle M."/>
            <person name="Deiros D.R."/>
            <person name="Dinh H."/>
            <person name="Forbes L."/>
            <person name="Fowler G."/>
            <person name="Francisco L."/>
            <person name="Fu Q."/>
            <person name="Gubbala S."/>
            <person name="Hale W."/>
            <person name="Han Y."/>
            <person name="Hemphill L."/>
            <person name="Highlander S.K."/>
            <person name="Hirani K."/>
            <person name="Hogues M."/>
            <person name="Jackson L."/>
            <person name="Jakkamsetti A."/>
            <person name="Javaid M."/>
            <person name="Jiang H."/>
            <person name="Korchina V."/>
            <person name="Kovar C."/>
            <person name="Lara F."/>
            <person name="Lee S."/>
            <person name="Mata R."/>
            <person name="Mathew T."/>
            <person name="Moen C."/>
            <person name="Morales K."/>
            <person name="Munidasa M."/>
            <person name="Nazareth L."/>
            <person name="Ngo R."/>
            <person name="Nguyen L."/>
            <person name="Okwuonu G."/>
            <person name="Ongeri F."/>
            <person name="Patil S."/>
            <person name="Petrosino J."/>
            <person name="Pham C."/>
            <person name="Pham P."/>
            <person name="Pu L.-L."/>
            <person name="Puazo M."/>
            <person name="Raj R."/>
            <person name="Reid J."/>
            <person name="Rouhana J."/>
            <person name="Saada N."/>
            <person name="Shang Y."/>
            <person name="Simmons D."/>
            <person name="Thornton R."/>
            <person name="Warren J."/>
            <person name="Weissenberger G."/>
            <person name="Zhang J."/>
            <person name="Zhang L."/>
            <person name="Zhou C."/>
            <person name="Zhu D."/>
            <person name="Muzny D."/>
            <person name="Worley K."/>
            <person name="Gibbs R."/>
        </authorList>
    </citation>
    <scope>NUCLEOTIDE SEQUENCE [LARGE SCALE GENOMIC DNA]</scope>
    <source>
        <strain evidence="1 2">DSM 17361</strain>
    </source>
</reference>
<keyword evidence="2" id="KW-1185">Reference proteome</keyword>
<name>D1PTZ5_9BACT</name>
<dbReference type="EMBL" id="ACKS01000021">
    <property type="protein sequence ID" value="EFA45150.1"/>
    <property type="molecule type" value="Genomic_DNA"/>
</dbReference>
<dbReference type="AlphaFoldDB" id="D1PTZ5"/>
<gene>
    <name evidence="1" type="ORF">HMPREF0645_0430</name>
</gene>
<proteinExistence type="predicted"/>
<evidence type="ECO:0000313" key="1">
    <source>
        <dbReference type="EMBL" id="EFA45150.1"/>
    </source>
</evidence>
<sequence length="80" mass="9270">MISSFLRAKAKLEEFFRKKHKDDFLASECIAFLRHGTTKSPFSQSKWRKRGSMSVQIALTKSVSFAMDRFALLPWVEVIT</sequence>
<evidence type="ECO:0000313" key="2">
    <source>
        <dbReference type="Proteomes" id="UP000003160"/>
    </source>
</evidence>
<dbReference type="HOGENOM" id="CLU_2586769_0_0_10"/>
<accession>D1PTZ5</accession>
<comment type="caution">
    <text evidence="1">The sequence shown here is derived from an EMBL/GenBank/DDBJ whole genome shotgun (WGS) entry which is preliminary data.</text>
</comment>